<reference evidence="3 5" key="2">
    <citation type="submission" date="2018-06" db="EMBL/GenBank/DDBJ databases">
        <authorList>
            <consortium name="Pathogen Informatics"/>
            <person name="Doyle S."/>
        </authorList>
    </citation>
    <scope>NUCLEOTIDE SEQUENCE [LARGE SCALE GENOMIC DNA]</scope>
    <source>
        <strain evidence="3 5">NCTC11991</strain>
    </source>
</reference>
<dbReference type="Pfam" id="PF11006">
    <property type="entry name" value="DUF2845"/>
    <property type="match status" value="1"/>
</dbReference>
<proteinExistence type="predicted"/>
<evidence type="ECO:0000313" key="3">
    <source>
        <dbReference type="EMBL" id="STY23870.1"/>
    </source>
</evidence>
<feature type="signal peptide" evidence="1">
    <location>
        <begin position="1"/>
        <end position="19"/>
    </location>
</feature>
<evidence type="ECO:0000313" key="5">
    <source>
        <dbReference type="Proteomes" id="UP000255110"/>
    </source>
</evidence>
<evidence type="ECO:0000313" key="2">
    <source>
        <dbReference type="EMBL" id="KTD71702.1"/>
    </source>
</evidence>
<feature type="chain" id="PRO_5016772311" evidence="1">
    <location>
        <begin position="20"/>
        <end position="103"/>
    </location>
</feature>
<dbReference type="AlphaFoldDB" id="A0A378LC14"/>
<evidence type="ECO:0000256" key="1">
    <source>
        <dbReference type="SAM" id="SignalP"/>
    </source>
</evidence>
<name>A0A378LC14_9GAMM</name>
<dbReference type="InterPro" id="IPR021268">
    <property type="entry name" value="DUF2845"/>
</dbReference>
<reference evidence="2 4" key="1">
    <citation type="submission" date="2015-11" db="EMBL/GenBank/DDBJ databases">
        <title>Genomic analysis of 38 Legionella species identifies large and diverse effector repertoires.</title>
        <authorList>
            <person name="Burstein D."/>
            <person name="Amaro F."/>
            <person name="Zusman T."/>
            <person name="Lifshitz Z."/>
            <person name="Cohen O."/>
            <person name="Gilbert J.A."/>
            <person name="Pupko T."/>
            <person name="Shuman H.A."/>
            <person name="Segal G."/>
        </authorList>
    </citation>
    <scope>NUCLEOTIDE SEQUENCE [LARGE SCALE GENOMIC DNA]</scope>
    <source>
        <strain evidence="2 4">SC-18-C9</strain>
    </source>
</reference>
<dbReference type="OrthoDB" id="8906462at2"/>
<dbReference type="STRING" id="460.Lstg_2910"/>
<protein>
    <submittedName>
        <fullName evidence="3">Protein of uncharacterized function (DUF2845)</fullName>
    </submittedName>
</protein>
<sequence>MKKILLFVLLILSINYSWAVQCNSALIDEGDSQATVLRKCGDPQDKKTLSTTQPLFNSAGVQYGSVPFLTEVWTYHTPGDFIYKVYFTDKKVTSITTDVAFPD</sequence>
<dbReference type="Proteomes" id="UP000054820">
    <property type="component" value="Unassembled WGS sequence"/>
</dbReference>
<gene>
    <name evidence="2" type="ORF">Lstg_2910</name>
    <name evidence="3" type="ORF">NCTC11991_02480</name>
</gene>
<dbReference type="Proteomes" id="UP000255110">
    <property type="component" value="Unassembled WGS sequence"/>
</dbReference>
<accession>A0A378LC14</accession>
<keyword evidence="4" id="KW-1185">Reference proteome</keyword>
<keyword evidence="1" id="KW-0732">Signal</keyword>
<dbReference type="EMBL" id="LNYZ01000030">
    <property type="protein sequence ID" value="KTD71702.1"/>
    <property type="molecule type" value="Genomic_DNA"/>
</dbReference>
<evidence type="ECO:0000313" key="4">
    <source>
        <dbReference type="Proteomes" id="UP000054820"/>
    </source>
</evidence>
<dbReference type="EMBL" id="UGOY01000001">
    <property type="protein sequence ID" value="STY23870.1"/>
    <property type="molecule type" value="Genomic_DNA"/>
</dbReference>
<dbReference type="RefSeq" id="WP_058478424.1">
    <property type="nucleotide sequence ID" value="NZ_CAAAIO010000021.1"/>
</dbReference>
<organism evidence="3 5">
    <name type="scientific">Legionella steigerwaltii</name>
    <dbReference type="NCBI Taxonomy" id="460"/>
    <lineage>
        <taxon>Bacteria</taxon>
        <taxon>Pseudomonadati</taxon>
        <taxon>Pseudomonadota</taxon>
        <taxon>Gammaproteobacteria</taxon>
        <taxon>Legionellales</taxon>
        <taxon>Legionellaceae</taxon>
        <taxon>Legionella</taxon>
    </lineage>
</organism>